<dbReference type="Pfam" id="PF07331">
    <property type="entry name" value="TctB"/>
    <property type="match status" value="1"/>
</dbReference>
<reference evidence="3 4" key="2">
    <citation type="submission" date="2018-12" db="EMBL/GenBank/DDBJ databases">
        <title>Rhizobacter gummiphilus sp. nov., a rubber-degrading bacterium isolated from the soil of a botanical garden in Japan.</title>
        <authorList>
            <person name="Shunsuke S.S."/>
        </authorList>
    </citation>
    <scope>NUCLEOTIDE SEQUENCE [LARGE SCALE GENOMIC DNA]</scope>
    <source>
        <strain evidence="3 4">S-16</strain>
    </source>
</reference>
<organism evidence="3 4">
    <name type="scientific">Piscinibacter terrae</name>
    <dbReference type="NCBI Taxonomy" id="2496871"/>
    <lineage>
        <taxon>Bacteria</taxon>
        <taxon>Pseudomonadati</taxon>
        <taxon>Pseudomonadota</taxon>
        <taxon>Betaproteobacteria</taxon>
        <taxon>Burkholderiales</taxon>
        <taxon>Sphaerotilaceae</taxon>
        <taxon>Piscinibacter</taxon>
    </lineage>
</organism>
<feature type="transmembrane region" description="Helical" evidence="1">
    <location>
        <begin position="40"/>
        <end position="61"/>
    </location>
</feature>
<name>A0A3N7JSG1_9BURK</name>
<accession>A0A3N7JSG1</accession>
<comment type="caution">
    <text evidence="3">The sequence shown here is derived from an EMBL/GenBank/DDBJ whole genome shotgun (WGS) entry which is preliminary data.</text>
</comment>
<evidence type="ECO:0000313" key="4">
    <source>
        <dbReference type="Proteomes" id="UP000267464"/>
    </source>
</evidence>
<evidence type="ECO:0000259" key="2">
    <source>
        <dbReference type="Pfam" id="PF07331"/>
    </source>
</evidence>
<dbReference type="InterPro" id="IPR009936">
    <property type="entry name" value="DUF1468"/>
</dbReference>
<evidence type="ECO:0000256" key="1">
    <source>
        <dbReference type="SAM" id="Phobius"/>
    </source>
</evidence>
<feature type="transmembrane region" description="Helical" evidence="1">
    <location>
        <begin position="6"/>
        <end position="28"/>
    </location>
</feature>
<feature type="transmembrane region" description="Helical" evidence="1">
    <location>
        <begin position="123"/>
        <end position="145"/>
    </location>
</feature>
<feature type="transmembrane region" description="Helical" evidence="1">
    <location>
        <begin position="81"/>
        <end position="111"/>
    </location>
</feature>
<sequence length="162" mass="16827">MKNRGFLGIGAGIVLIAMLLAVGATQIPSDAGYAGAGPNFLPWVVSAAMALVGVLLIVSALRAKDDLVSVPDFPPRWRAVAWVSLGLILNAALIEHIGFVGSCAVLFALAARGFRVGSDQKPTLVMLVQDLGIGAAISAPVFWLFTKVLHVSLPALITGGWI</sequence>
<gene>
    <name evidence="3" type="ORF">DZC73_17520</name>
</gene>
<keyword evidence="1" id="KW-1133">Transmembrane helix</keyword>
<keyword evidence="4" id="KW-1185">Reference proteome</keyword>
<dbReference type="EMBL" id="QUSW01000004">
    <property type="protein sequence ID" value="RQP23909.1"/>
    <property type="molecule type" value="Genomic_DNA"/>
</dbReference>
<protein>
    <submittedName>
        <fullName evidence="3">Tripartite tricarboxylate transporter TctB family protein</fullName>
    </submittedName>
</protein>
<keyword evidence="1" id="KW-0472">Membrane</keyword>
<dbReference type="OrthoDB" id="8684819at2"/>
<reference evidence="3 4" key="1">
    <citation type="submission" date="2018-08" db="EMBL/GenBank/DDBJ databases">
        <authorList>
            <person name="Khan S.A."/>
            <person name="Jeon C.O."/>
            <person name="Chun B.H."/>
            <person name="Jeong S.E."/>
        </authorList>
    </citation>
    <scope>NUCLEOTIDE SEQUENCE [LARGE SCALE GENOMIC DNA]</scope>
    <source>
        <strain evidence="3 4">S-16</strain>
    </source>
</reference>
<proteinExistence type="predicted"/>
<dbReference type="Proteomes" id="UP000267464">
    <property type="component" value="Unassembled WGS sequence"/>
</dbReference>
<keyword evidence="1" id="KW-0812">Transmembrane</keyword>
<dbReference type="RefSeq" id="WP_124541641.1">
    <property type="nucleotide sequence ID" value="NZ_QUSW01000004.1"/>
</dbReference>
<dbReference type="AlphaFoldDB" id="A0A3N7JSG1"/>
<feature type="domain" description="DUF1468" evidence="2">
    <location>
        <begin position="9"/>
        <end position="154"/>
    </location>
</feature>
<evidence type="ECO:0000313" key="3">
    <source>
        <dbReference type="EMBL" id="RQP23909.1"/>
    </source>
</evidence>